<evidence type="ECO:0000256" key="2">
    <source>
        <dbReference type="ARBA" id="ARBA00022737"/>
    </source>
</evidence>
<dbReference type="GO" id="GO:0005634">
    <property type="term" value="C:nucleus"/>
    <property type="evidence" value="ECO:0007669"/>
    <property type="project" value="TreeGrafter"/>
</dbReference>
<evidence type="ECO:0000256" key="6">
    <source>
        <dbReference type="PROSITE-ProRule" id="PRU00042"/>
    </source>
</evidence>
<evidence type="ECO:0000256" key="7">
    <source>
        <dbReference type="SAM" id="MobiDB-lite"/>
    </source>
</evidence>
<feature type="region of interest" description="Disordered" evidence="7">
    <location>
        <begin position="252"/>
        <end position="339"/>
    </location>
</feature>
<keyword evidence="3 6" id="KW-0863">Zinc-finger</keyword>
<evidence type="ECO:0000256" key="4">
    <source>
        <dbReference type="ARBA" id="ARBA00022833"/>
    </source>
</evidence>
<dbReference type="CDD" id="cd09271">
    <property type="entry name" value="RNase_H2-C"/>
    <property type="match status" value="1"/>
</dbReference>
<dbReference type="InterPro" id="IPR013924">
    <property type="entry name" value="RNase_H2_suC"/>
</dbReference>
<feature type="domain" description="C2H2-type" evidence="8">
    <location>
        <begin position="505"/>
        <end position="533"/>
    </location>
</feature>
<reference evidence="9" key="1">
    <citation type="submission" date="2021-06" db="EMBL/GenBank/DDBJ databases">
        <authorList>
            <person name="Hodson N. C."/>
            <person name="Mongue J. A."/>
            <person name="Jaron S. K."/>
        </authorList>
    </citation>
    <scope>NUCLEOTIDE SEQUENCE</scope>
</reference>
<accession>A0A8J2Q1J8</accession>
<dbReference type="SMART" id="SM00355">
    <property type="entry name" value="ZnF_C2H2"/>
    <property type="match status" value="9"/>
</dbReference>
<gene>
    <name evidence="9" type="ORF">AFUS01_LOCUS46026</name>
</gene>
<dbReference type="PANTHER" id="PTHR24394:SF29">
    <property type="entry name" value="MYONEURIN"/>
    <property type="match status" value="1"/>
</dbReference>
<evidence type="ECO:0000259" key="8">
    <source>
        <dbReference type="PROSITE" id="PS50157"/>
    </source>
</evidence>
<evidence type="ECO:0000256" key="5">
    <source>
        <dbReference type="ARBA" id="ARBA00023242"/>
    </source>
</evidence>
<dbReference type="PANTHER" id="PTHR24394">
    <property type="entry name" value="ZINC FINGER PROTEIN"/>
    <property type="match status" value="1"/>
</dbReference>
<feature type="domain" description="C2H2-type" evidence="8">
    <location>
        <begin position="594"/>
        <end position="618"/>
    </location>
</feature>
<feature type="domain" description="C2H2-type" evidence="8">
    <location>
        <begin position="655"/>
        <end position="682"/>
    </location>
</feature>
<protein>
    <recommendedName>
        <fullName evidence="8">C2H2-type domain-containing protein</fullName>
    </recommendedName>
</protein>
<feature type="domain" description="C2H2-type" evidence="8">
    <location>
        <begin position="563"/>
        <end position="586"/>
    </location>
</feature>
<dbReference type="GO" id="GO:0006401">
    <property type="term" value="P:RNA catabolic process"/>
    <property type="evidence" value="ECO:0007669"/>
    <property type="project" value="InterPro"/>
</dbReference>
<keyword evidence="5" id="KW-0539">Nucleus</keyword>
<sequence length="1315" mass="149516">MDFIPTPEYAEHHQCLICLSQMNIRKNKDVSGSSVTFNNLFQVFLEMNKLDRQISQLTSKIEDFVVEVTGKILLAETGALREDGRKPSHCVSSNDEDTILYCRNYTLNRYLPTVRLQQIATTFNGDSENRSGSFDGGPVEDISHLNSHSDNLEIPNDSNDSVKSMISLWEGNSGEESVEPGRRDIEFKFDISASQNDEVSRSRIVKGIDISVVLNGSGIIQDKELKHEEELGYEGSTDQITGLDVKTLSKGSIDTGDYSPTSAENSSLRGTSRTRTSRKSYITSGGCETDCTNIGNDSEFEPEEVFSTRDESTDSNDDEYLGSVRKKQKSGKQAGKTSAKTMYETIQIGENKFQYRGFTYEVLENGRYKCNHCTNAGNNSSKNSVTKHIVHYHIKGEGRTRRNRIPIVKINDTKFLYGDSHTYTKVDGGFQCGHCSLTRPISKHILLHIRHKHMEISESNGISKKKRKNEEPEEPSHQTTKKYKPLRGDGTSSVEYHYEKMGDTFQCSTCEYTSKSTSTMRKHIRYRHASPEMKHVCEICGKGFQLKSLLLYHQVAHSSVQHFTCEICGKNVKQKQSLQNHMRRCHNEIIGKQYTCETCGGVFTCRAHLIKHNQTVHSFRLEKKPPIMFTCLICDETLPRHRKTRHMRFHNNQRYECSKCSNSYTRKRSLRDHMSVHEKSMKYTCKTCDMRVTVNLSAKIIETEKGKRSIWTDRSLTTHTVTDPLDEGEKKRCYQNKIRYYRDITCRRFCPFVRLTEAELQKQNDVQSIRTLREDSGEAKNSFGEGSQSASSTFISCLICCEEIKNIARAIYFKICESEESELYRSSSGIHKKGKIKLLYNAEKVQYYRSLAWQRESSIQLQEKYSLTDSENEVKSDYVPSSASEDASASSDSESFSSGSDFEEVEKKKNSRRNKIRKTLLSSQRYGHTISAADGKSSVAASSKKSRGKKYKIIQVRNDKYEYGGHYFKKFCTYTLKCAWCPYSTSTAYFTNMTEHVLYKHLPLFTYNSSTGVTVRPTYNSSTGVTVRPTCNWLENGHLRTKHFEHEKIQTGSSTPVTVVSDVPVNLTLEKRSNVGSNPVPVLPKYAKPEDMSLNQGVDHFEISKIALTEKITYREKVFAISTLLLLEVILLKIGGFQSKQINVSTFCDTPDVRFGIHTQGFTRILTTSKMETTYFRDERNVTGSKDKEHAIHYLPCKISQSGPANIGSRFVDTIRTNPDNEEVKETEFRSRPLKGSLVKLPENYKGIVVTSSPTLSPPKIKQGNEGKTLVIKQDFNSLVNWNWDKLPSSMDSLAKANDWLQLAASLHDTEPQQE</sequence>
<dbReference type="Proteomes" id="UP000708208">
    <property type="component" value="Unassembled WGS sequence"/>
</dbReference>
<dbReference type="GO" id="GO:0000981">
    <property type="term" value="F:DNA-binding transcription factor activity, RNA polymerase II-specific"/>
    <property type="evidence" value="ECO:0007669"/>
    <property type="project" value="TreeGrafter"/>
</dbReference>
<proteinExistence type="predicted"/>
<dbReference type="InterPro" id="IPR013087">
    <property type="entry name" value="Znf_C2H2_type"/>
</dbReference>
<keyword evidence="2" id="KW-0677">Repeat</keyword>
<evidence type="ECO:0000313" key="10">
    <source>
        <dbReference type="Proteomes" id="UP000708208"/>
    </source>
</evidence>
<feature type="domain" description="C2H2-type" evidence="8">
    <location>
        <begin position="535"/>
        <end position="562"/>
    </location>
</feature>
<feature type="region of interest" description="Disordered" evidence="7">
    <location>
        <begin position="878"/>
        <end position="918"/>
    </location>
</feature>
<dbReference type="Pfam" id="PF00096">
    <property type="entry name" value="zf-C2H2"/>
    <property type="match status" value="2"/>
</dbReference>
<dbReference type="EMBL" id="CAJVCH010571174">
    <property type="protein sequence ID" value="CAG7836832.1"/>
    <property type="molecule type" value="Genomic_DNA"/>
</dbReference>
<evidence type="ECO:0000256" key="1">
    <source>
        <dbReference type="ARBA" id="ARBA00022723"/>
    </source>
</evidence>
<feature type="compositionally biased region" description="Low complexity" evidence="7">
    <location>
        <begin position="881"/>
        <end position="900"/>
    </location>
</feature>
<dbReference type="PROSITE" id="PS50157">
    <property type="entry name" value="ZINC_FINGER_C2H2_2"/>
    <property type="match status" value="5"/>
</dbReference>
<dbReference type="GO" id="GO:0008270">
    <property type="term" value="F:zinc ion binding"/>
    <property type="evidence" value="ECO:0007669"/>
    <property type="project" value="UniProtKB-KW"/>
</dbReference>
<feature type="region of interest" description="Disordered" evidence="7">
    <location>
        <begin position="456"/>
        <end position="489"/>
    </location>
</feature>
<organism evidence="9 10">
    <name type="scientific">Allacma fusca</name>
    <dbReference type="NCBI Taxonomy" id="39272"/>
    <lineage>
        <taxon>Eukaryota</taxon>
        <taxon>Metazoa</taxon>
        <taxon>Ecdysozoa</taxon>
        <taxon>Arthropoda</taxon>
        <taxon>Hexapoda</taxon>
        <taxon>Collembola</taxon>
        <taxon>Symphypleona</taxon>
        <taxon>Sminthuridae</taxon>
        <taxon>Allacma</taxon>
    </lineage>
</organism>
<evidence type="ECO:0000313" key="9">
    <source>
        <dbReference type="EMBL" id="CAG7836832.1"/>
    </source>
</evidence>
<evidence type="ECO:0000256" key="3">
    <source>
        <dbReference type="ARBA" id="ARBA00022771"/>
    </source>
</evidence>
<comment type="caution">
    <text evidence="9">The sequence shown here is derived from an EMBL/GenBank/DDBJ whole genome shotgun (WGS) entry which is preliminary data.</text>
</comment>
<feature type="compositionally biased region" description="Basic residues" evidence="7">
    <location>
        <begin position="909"/>
        <end position="918"/>
    </location>
</feature>
<name>A0A8J2Q1J8_9HEXA</name>
<feature type="compositionally biased region" description="Low complexity" evidence="7">
    <location>
        <begin position="266"/>
        <end position="284"/>
    </location>
</feature>
<keyword evidence="10" id="KW-1185">Reference proteome</keyword>
<dbReference type="PROSITE" id="PS00028">
    <property type="entry name" value="ZINC_FINGER_C2H2_1"/>
    <property type="match status" value="4"/>
</dbReference>
<dbReference type="OrthoDB" id="6222486at2759"/>
<keyword evidence="1" id="KW-0479">Metal-binding</keyword>
<keyword evidence="4" id="KW-0862">Zinc</keyword>
<feature type="region of interest" description="Disordered" evidence="7">
    <location>
        <begin position="125"/>
        <end position="157"/>
    </location>
</feature>
<dbReference type="Pfam" id="PF08615">
    <property type="entry name" value="RNase_H2_suC"/>
    <property type="match status" value="1"/>
</dbReference>
<dbReference type="GO" id="GO:0032299">
    <property type="term" value="C:ribonuclease H2 complex"/>
    <property type="evidence" value="ECO:0007669"/>
    <property type="project" value="InterPro"/>
</dbReference>